<dbReference type="Proteomes" id="UP001316087">
    <property type="component" value="Unassembled WGS sequence"/>
</dbReference>
<dbReference type="InterPro" id="IPR053145">
    <property type="entry name" value="AB_hydrolase_Est10"/>
</dbReference>
<dbReference type="PROSITE" id="PS51257">
    <property type="entry name" value="PROKAR_LIPOPROTEIN"/>
    <property type="match status" value="1"/>
</dbReference>
<evidence type="ECO:0000259" key="1">
    <source>
        <dbReference type="Pfam" id="PF12146"/>
    </source>
</evidence>
<keyword evidence="3" id="KW-1185">Reference proteome</keyword>
<name>A0ABS9UHW4_9BACL</name>
<dbReference type="InterPro" id="IPR029058">
    <property type="entry name" value="AB_hydrolase_fold"/>
</dbReference>
<sequence>MRKIVFSLAVVLLLTACNDEKVSEQQEQSKQEQEAIVMNEALLGKWQGLIESPQMPLEILLNLRQGDGSFSIPAQGLSDFSFENVDYNGQEVAITIDFGGSLIKIAGTLEYNQINATFTQNGQTYPLLLKPYTEGTVTYDELTIPVDGGELKVALQMPDKLTGELVIIHAGSGPTNKDGNTIGSGKNNSLKMIAEDLAAQGIASVRFDKRGIGENTALISNEADLTFAHYVNDVLAIVDFMKQDSRFTSIHLLGHSEGALMMTLAAQHVEIDSLILLAGAGRPADEILLEQLSASLPPNLFIESKTVLEKLKVGETVANVSSELLALFRPSVQPYLISWLQYDPQQEIKKVTAPILIIQGKKDIQITETDTKALQAGNEKATIHYFEHMNHVLKDIKGDYKENIASYTNPDLPLAAGLIEEIINFTQ</sequence>
<dbReference type="Gene3D" id="3.40.50.1820">
    <property type="entry name" value="alpha/beta hydrolase"/>
    <property type="match status" value="1"/>
</dbReference>
<dbReference type="SUPFAM" id="SSF53474">
    <property type="entry name" value="alpha/beta-Hydrolases"/>
    <property type="match status" value="1"/>
</dbReference>
<dbReference type="RefSeq" id="WP_241371104.1">
    <property type="nucleotide sequence ID" value="NZ_JAKZFC010000012.1"/>
</dbReference>
<proteinExistence type="predicted"/>
<evidence type="ECO:0000313" key="3">
    <source>
        <dbReference type="Proteomes" id="UP001316087"/>
    </source>
</evidence>
<accession>A0ABS9UHW4</accession>
<dbReference type="Pfam" id="PF12146">
    <property type="entry name" value="Hydrolase_4"/>
    <property type="match status" value="1"/>
</dbReference>
<comment type="caution">
    <text evidence="2">The sequence shown here is derived from an EMBL/GenBank/DDBJ whole genome shotgun (WGS) entry which is preliminary data.</text>
</comment>
<gene>
    <name evidence="2" type="ORF">LZ480_18945</name>
</gene>
<reference evidence="2 3" key="1">
    <citation type="submission" date="2022-03" db="EMBL/GenBank/DDBJ databases">
        <authorList>
            <person name="Jo J.-H."/>
            <person name="Im W.-T."/>
        </authorList>
    </citation>
    <scope>NUCLEOTIDE SEQUENCE [LARGE SCALE GENOMIC DNA]</scope>
    <source>
        <strain evidence="2 3">MA9</strain>
    </source>
</reference>
<dbReference type="PANTHER" id="PTHR43265:SF1">
    <property type="entry name" value="ESTERASE ESTD"/>
    <property type="match status" value="1"/>
</dbReference>
<dbReference type="PANTHER" id="PTHR43265">
    <property type="entry name" value="ESTERASE ESTD"/>
    <property type="match status" value="1"/>
</dbReference>
<feature type="domain" description="Serine aminopeptidase S33" evidence="1">
    <location>
        <begin position="192"/>
        <end position="392"/>
    </location>
</feature>
<evidence type="ECO:0000313" key="2">
    <source>
        <dbReference type="EMBL" id="MCH7323944.1"/>
    </source>
</evidence>
<organism evidence="2 3">
    <name type="scientific">Solibacillus palustris</name>
    <dbReference type="NCBI Taxonomy" id="2908203"/>
    <lineage>
        <taxon>Bacteria</taxon>
        <taxon>Bacillati</taxon>
        <taxon>Bacillota</taxon>
        <taxon>Bacilli</taxon>
        <taxon>Bacillales</taxon>
        <taxon>Caryophanaceae</taxon>
        <taxon>Solibacillus</taxon>
    </lineage>
</organism>
<dbReference type="EMBL" id="JAKZFC010000012">
    <property type="protein sequence ID" value="MCH7323944.1"/>
    <property type="molecule type" value="Genomic_DNA"/>
</dbReference>
<protein>
    <submittedName>
        <fullName evidence="2">Lysophospholipase</fullName>
    </submittedName>
</protein>
<dbReference type="InterPro" id="IPR022742">
    <property type="entry name" value="Hydrolase_4"/>
</dbReference>